<name>A0A409VFD8_9AGAR</name>
<evidence type="ECO:0000313" key="2">
    <source>
        <dbReference type="Proteomes" id="UP000284842"/>
    </source>
</evidence>
<dbReference type="OrthoDB" id="3190489at2759"/>
<organism evidence="1 2">
    <name type="scientific">Panaeolus cyanescens</name>
    <dbReference type="NCBI Taxonomy" id="181874"/>
    <lineage>
        <taxon>Eukaryota</taxon>
        <taxon>Fungi</taxon>
        <taxon>Dikarya</taxon>
        <taxon>Basidiomycota</taxon>
        <taxon>Agaricomycotina</taxon>
        <taxon>Agaricomycetes</taxon>
        <taxon>Agaricomycetidae</taxon>
        <taxon>Agaricales</taxon>
        <taxon>Agaricineae</taxon>
        <taxon>Galeropsidaceae</taxon>
        <taxon>Panaeolus</taxon>
    </lineage>
</organism>
<evidence type="ECO:0000313" key="1">
    <source>
        <dbReference type="EMBL" id="PPQ64965.1"/>
    </source>
</evidence>
<accession>A0A409VFD8</accession>
<keyword evidence="2" id="KW-1185">Reference proteome</keyword>
<dbReference type="EMBL" id="NHTK01006079">
    <property type="protein sequence ID" value="PPQ64965.1"/>
    <property type="molecule type" value="Genomic_DNA"/>
</dbReference>
<dbReference type="InParanoid" id="A0A409VFD8"/>
<reference evidence="1 2" key="1">
    <citation type="journal article" date="2018" name="Evol. Lett.">
        <title>Horizontal gene cluster transfer increased hallucinogenic mushroom diversity.</title>
        <authorList>
            <person name="Reynolds H.T."/>
            <person name="Vijayakumar V."/>
            <person name="Gluck-Thaler E."/>
            <person name="Korotkin H.B."/>
            <person name="Matheny P.B."/>
            <person name="Slot J.C."/>
        </authorList>
    </citation>
    <scope>NUCLEOTIDE SEQUENCE [LARGE SCALE GENOMIC DNA]</scope>
    <source>
        <strain evidence="1 2">2629</strain>
    </source>
</reference>
<dbReference type="Proteomes" id="UP000284842">
    <property type="component" value="Unassembled WGS sequence"/>
</dbReference>
<protein>
    <recommendedName>
        <fullName evidence="3">F-box domain-containing protein</fullName>
    </recommendedName>
</protein>
<sequence>MNLEGESPPITRLPFEILEAFIELSGVSTQLSLARVSRLFHSLTLRSLYCDISLHSPHVVVSCCRTLISRPGAAALVRSFLISYSLYSAKTPFASYYSLIRKALSSLSEVTTIRLLVHDPQYTTFLNHCTYPSLRHFECYLTLSDDLVYFLNRHPKITYLQVSPYENTAVSPEDQLQLPTVRLPSLQYFAGNGQSVPYLGTNSTLRAAIVTWDAVDAVPEVTISMLERSSRETLGLLSVRRRGWNLDLIEIISTRLPRLLSLHVSNVLMVDSLPSETYIETIRSLLPRFVQLQRLRINCVDYWEMGNISCQMDQDFTTVTDWGEACSSLVEITLPHSNGMSWFRLSGNLWIPDPRHTSGGPWLYDTVVLKRHPRWNSIVDGLKGRECSLTYSSLSGTSAAAFASAAFGDSIVSMRRYLSNLLRGGDVRASGEGSEDREEARLATLMSTTHLG</sequence>
<gene>
    <name evidence="1" type="ORF">CVT24_008153</name>
</gene>
<dbReference type="AlphaFoldDB" id="A0A409VFD8"/>
<evidence type="ECO:0008006" key="3">
    <source>
        <dbReference type="Google" id="ProtNLM"/>
    </source>
</evidence>
<comment type="caution">
    <text evidence="1">The sequence shown here is derived from an EMBL/GenBank/DDBJ whole genome shotgun (WGS) entry which is preliminary data.</text>
</comment>
<proteinExistence type="predicted"/>